<dbReference type="Proteomes" id="UP000720508">
    <property type="component" value="Unassembled WGS sequence"/>
</dbReference>
<keyword evidence="4" id="KW-1185">Reference proteome</keyword>
<organism evidence="3 4">
    <name type="scientific">Streptomyces niphimycinicus</name>
    <dbReference type="NCBI Taxonomy" id="2842201"/>
    <lineage>
        <taxon>Bacteria</taxon>
        <taxon>Bacillati</taxon>
        <taxon>Actinomycetota</taxon>
        <taxon>Actinomycetes</taxon>
        <taxon>Kitasatosporales</taxon>
        <taxon>Streptomycetaceae</taxon>
        <taxon>Streptomyces</taxon>
    </lineage>
</organism>
<evidence type="ECO:0000313" key="4">
    <source>
        <dbReference type="Proteomes" id="UP000720508"/>
    </source>
</evidence>
<protein>
    <submittedName>
        <fullName evidence="3">DUF4365 domain-containing protein</fullName>
    </submittedName>
</protein>
<keyword evidence="1" id="KW-0812">Transmembrane</keyword>
<accession>A0ABS6C9Y7</accession>
<evidence type="ECO:0000256" key="1">
    <source>
        <dbReference type="SAM" id="Phobius"/>
    </source>
</evidence>
<dbReference type="RefSeq" id="WP_216340721.1">
    <property type="nucleotide sequence ID" value="NZ_JAHLEM010000049.1"/>
</dbReference>
<comment type="caution">
    <text evidence="3">The sequence shown here is derived from an EMBL/GenBank/DDBJ whole genome shotgun (WGS) entry which is preliminary data.</text>
</comment>
<gene>
    <name evidence="3" type="ORF">KN815_06150</name>
</gene>
<dbReference type="EMBL" id="JAHLEM010000049">
    <property type="protein sequence ID" value="MBU3863684.1"/>
    <property type="molecule type" value="Genomic_DNA"/>
</dbReference>
<feature type="domain" description="DUF4365" evidence="2">
    <location>
        <begin position="11"/>
        <end position="140"/>
    </location>
</feature>
<dbReference type="Pfam" id="PF14280">
    <property type="entry name" value="DUF4365"/>
    <property type="match status" value="1"/>
</dbReference>
<proteinExistence type="predicted"/>
<feature type="transmembrane region" description="Helical" evidence="1">
    <location>
        <begin position="305"/>
        <end position="323"/>
    </location>
</feature>
<evidence type="ECO:0000259" key="2">
    <source>
        <dbReference type="Pfam" id="PF14280"/>
    </source>
</evidence>
<feature type="transmembrane region" description="Helical" evidence="1">
    <location>
        <begin position="202"/>
        <end position="226"/>
    </location>
</feature>
<sequence>MTKVPASRTTERTAVNETRALLERHGHIVQEVEGGSDFGEDLYVSFVRNGRRTGDLIAVQVKGGLSFRRASGYAVSTQKHADDWRISNVPVVCVVYDPDMKKLYWANASQQLRVAKADGKAIRSIRVGESDVLDDRTVDDFVRDVRRYIEISDARVRDGFKEAQRRFVLRAEGIALKDAPIGGYPNRFFLPMAQWIEKHPTALMWMVVAALHLLGLGVLLIMWPILWRFAESYAAGETWMWMAVLYGFTILSSGLLLYEARLGRNPIALRVMAYGPIMSLYFVALGSEKFGLHLGEGPLRGIADSTPTLMKNLIFLTIASYVGKEIVRRRRLKAAYGERN</sequence>
<name>A0ABS6C9Y7_9ACTN</name>
<feature type="transmembrane region" description="Helical" evidence="1">
    <location>
        <begin position="238"/>
        <end position="258"/>
    </location>
</feature>
<keyword evidence="1" id="KW-0472">Membrane</keyword>
<feature type="transmembrane region" description="Helical" evidence="1">
    <location>
        <begin position="267"/>
        <end position="285"/>
    </location>
</feature>
<keyword evidence="1" id="KW-1133">Transmembrane helix</keyword>
<dbReference type="InterPro" id="IPR025375">
    <property type="entry name" value="DUF4365"/>
</dbReference>
<reference evidence="3 4" key="1">
    <citation type="submission" date="2021-06" db="EMBL/GenBank/DDBJ databases">
        <authorList>
            <person name="Pan X."/>
        </authorList>
    </citation>
    <scope>NUCLEOTIDE SEQUENCE [LARGE SCALE GENOMIC DNA]</scope>
    <source>
        <strain evidence="3 4">4503</strain>
    </source>
</reference>
<evidence type="ECO:0000313" key="3">
    <source>
        <dbReference type="EMBL" id="MBU3863684.1"/>
    </source>
</evidence>